<dbReference type="AlphaFoldDB" id="A0A5M8IBZ1"/>
<proteinExistence type="predicted"/>
<sequence length="201" mass="22533">MVSSMACHAGHINNSQEENTMGNNEENTDGIFSGSDVPGRREALHKVVRIARRLAAEGAPYRTYGRPALYGFAKTVLEMEEILGRSRNPEQNGFYYRKGCGCSKDLTAYDDALKSFGKIREMVNVVAEGAVREELQALQGEYDAHAVAMKENMSMGRGFMMNSLSARMGYLKYILELRSELGHIEKLECYVAAVRSRYRII</sequence>
<protein>
    <submittedName>
        <fullName evidence="2">Uncharacterized protein</fullName>
    </submittedName>
</protein>
<dbReference type="EMBL" id="VMRG01000001">
    <property type="protein sequence ID" value="KAA6231794.1"/>
    <property type="molecule type" value="Genomic_DNA"/>
</dbReference>
<feature type="region of interest" description="Disordered" evidence="1">
    <location>
        <begin position="1"/>
        <end position="36"/>
    </location>
</feature>
<gene>
    <name evidence="2" type="ORF">FP507_00710</name>
</gene>
<reference evidence="2 3" key="1">
    <citation type="submission" date="2019-07" db="EMBL/GenBank/DDBJ databases">
        <title>Draft genome Sequence of Chlorobium phaeovibrioides sp. strain PhvTcv-s14, from the Phylum Chlorobi.</title>
        <authorList>
            <person name="Babenko V."/>
            <person name="Boldyreva D."/>
            <person name="Kanygina A."/>
            <person name="Selezneva O."/>
            <person name="Akopiyan T."/>
            <person name="Lunina O."/>
        </authorList>
    </citation>
    <scope>NUCLEOTIDE SEQUENCE [LARGE SCALE GENOMIC DNA]</scope>
    <source>
        <strain evidence="2 3">GrTcv12</strain>
    </source>
</reference>
<comment type="caution">
    <text evidence="2">The sequence shown here is derived from an EMBL/GenBank/DDBJ whole genome shotgun (WGS) entry which is preliminary data.</text>
</comment>
<accession>A0A5M8IBZ1</accession>
<evidence type="ECO:0000313" key="2">
    <source>
        <dbReference type="EMBL" id="KAA6231794.1"/>
    </source>
</evidence>
<name>A0A5M8IBZ1_CHLPH</name>
<organism evidence="2 3">
    <name type="scientific">Chlorobium phaeovibrioides</name>
    <dbReference type="NCBI Taxonomy" id="1094"/>
    <lineage>
        <taxon>Bacteria</taxon>
        <taxon>Pseudomonadati</taxon>
        <taxon>Chlorobiota</taxon>
        <taxon>Chlorobiia</taxon>
        <taxon>Chlorobiales</taxon>
        <taxon>Chlorobiaceae</taxon>
        <taxon>Chlorobium/Pelodictyon group</taxon>
        <taxon>Chlorobium</taxon>
    </lineage>
</organism>
<evidence type="ECO:0000313" key="3">
    <source>
        <dbReference type="Proteomes" id="UP000327458"/>
    </source>
</evidence>
<dbReference type="Proteomes" id="UP000327458">
    <property type="component" value="Unassembled WGS sequence"/>
</dbReference>
<evidence type="ECO:0000256" key="1">
    <source>
        <dbReference type="SAM" id="MobiDB-lite"/>
    </source>
</evidence>